<keyword evidence="7" id="KW-0270">Exopolysaccharide synthesis</keyword>
<comment type="subcellular location">
    <subcellularLocation>
        <location evidence="1">Membrane</location>
        <topology evidence="1">Multi-pass membrane protein</topology>
    </subcellularLocation>
</comment>
<feature type="transmembrane region" description="Helical" evidence="8">
    <location>
        <begin position="20"/>
        <end position="45"/>
    </location>
</feature>
<comment type="caution">
    <text evidence="10">The sequence shown here is derived from an EMBL/GenBank/DDBJ whole genome shotgun (WGS) entry which is preliminary data.</text>
</comment>
<dbReference type="Pfam" id="PF02397">
    <property type="entry name" value="Bac_transf"/>
    <property type="match status" value="1"/>
</dbReference>
<dbReference type="PANTHER" id="PTHR30576:SF21">
    <property type="entry name" value="UDP-GLUCOSE:UNDECAPRENYL-PHOSPHATE GLUCOSE-1-PHOSPHATE TRANSFERASE"/>
    <property type="match status" value="1"/>
</dbReference>
<evidence type="ECO:0000313" key="10">
    <source>
        <dbReference type="EMBL" id="MTD94549.1"/>
    </source>
</evidence>
<dbReference type="GO" id="GO:0009242">
    <property type="term" value="P:colanic acid biosynthetic process"/>
    <property type="evidence" value="ECO:0007669"/>
    <property type="project" value="TreeGrafter"/>
</dbReference>
<dbReference type="PANTHER" id="PTHR30576">
    <property type="entry name" value="COLANIC BIOSYNTHESIS UDP-GLUCOSE LIPID CARRIER TRANSFERASE"/>
    <property type="match status" value="1"/>
</dbReference>
<evidence type="ECO:0000256" key="1">
    <source>
        <dbReference type="ARBA" id="ARBA00004141"/>
    </source>
</evidence>
<accession>A0A6I3KJG7</accession>
<dbReference type="GO" id="GO:0089702">
    <property type="term" value="F:undecaprenyl-phosphate glucose phosphotransferase activity"/>
    <property type="evidence" value="ECO:0007669"/>
    <property type="project" value="TreeGrafter"/>
</dbReference>
<organism evidence="10 11">
    <name type="scientific">Hyphomicrobium album</name>
    <dbReference type="NCBI Taxonomy" id="2665159"/>
    <lineage>
        <taxon>Bacteria</taxon>
        <taxon>Pseudomonadati</taxon>
        <taxon>Pseudomonadota</taxon>
        <taxon>Alphaproteobacteria</taxon>
        <taxon>Hyphomicrobiales</taxon>
        <taxon>Hyphomicrobiaceae</taxon>
        <taxon>Hyphomicrobium</taxon>
    </lineage>
</organism>
<keyword evidence="3 10" id="KW-0808">Transferase</keyword>
<dbReference type="AlphaFoldDB" id="A0A6I3KJG7"/>
<evidence type="ECO:0000256" key="3">
    <source>
        <dbReference type="ARBA" id="ARBA00022679"/>
    </source>
</evidence>
<evidence type="ECO:0000256" key="2">
    <source>
        <dbReference type="ARBA" id="ARBA00006464"/>
    </source>
</evidence>
<feature type="transmembrane region" description="Helical" evidence="8">
    <location>
        <begin position="122"/>
        <end position="142"/>
    </location>
</feature>
<name>A0A6I3KJG7_9HYPH</name>
<feature type="transmembrane region" description="Helical" evidence="8">
    <location>
        <begin position="294"/>
        <end position="315"/>
    </location>
</feature>
<dbReference type="InterPro" id="IPR003362">
    <property type="entry name" value="Bact_transf"/>
</dbReference>
<evidence type="ECO:0000256" key="4">
    <source>
        <dbReference type="ARBA" id="ARBA00022692"/>
    </source>
</evidence>
<feature type="transmembrane region" description="Helical" evidence="8">
    <location>
        <begin position="57"/>
        <end position="76"/>
    </location>
</feature>
<keyword evidence="6 8" id="KW-0472">Membrane</keyword>
<gene>
    <name evidence="10" type="ORF">GIW81_09420</name>
</gene>
<feature type="domain" description="Bacterial sugar transferase" evidence="9">
    <location>
        <begin position="289"/>
        <end position="470"/>
    </location>
</feature>
<keyword evidence="4 8" id="KW-0812">Transmembrane</keyword>
<evidence type="ECO:0000256" key="7">
    <source>
        <dbReference type="ARBA" id="ARBA00023169"/>
    </source>
</evidence>
<dbReference type="Pfam" id="PF13727">
    <property type="entry name" value="CoA_binding_3"/>
    <property type="match status" value="1"/>
</dbReference>
<reference evidence="10 11" key="1">
    <citation type="submission" date="2019-11" db="EMBL/GenBank/DDBJ databases">
        <title>Identification of a novel strain.</title>
        <authorList>
            <person name="Xu Q."/>
            <person name="Wang G."/>
        </authorList>
    </citation>
    <scope>NUCLEOTIDE SEQUENCE [LARGE SCALE GENOMIC DNA]</scope>
    <source>
        <strain evidence="11">xq</strain>
    </source>
</reference>
<evidence type="ECO:0000256" key="5">
    <source>
        <dbReference type="ARBA" id="ARBA00022989"/>
    </source>
</evidence>
<sequence>MTTIESNRRFRTAALPAHSVVFTILALLADVLVICGAAVVSGIAYHMFTYGAVGAPGRYVIVGVSAGLIFVLPFLIRGDYGVRAYSASEPSHGRIFFVWVYAFLCLGIIGFLTKTTHIYSRGWLLIFFVVGLLSLIALNAILERVTTMLIESGRIVGRRMMLIGTPREIRECTEQIVQRHANMNLLATEILPGDLVAQVDAESLQRMITEATVRARSLSVDDVVIAIPWQRDDIIQSIVQQFADLPVSVHIGCTRILRAAPNLHISQFSHLKTITLVSAPLGPLQLLIKRGIDVGIAGTALVLLAPLFLAIGVLIKRSSPGPVFFRQRRGGYNLAEFRIWKFRTMSTLDDGEHIVQAKRDDARVTPIGRFLRRYNFDELPQLINVLQGEMSIVGPRPHALAHDKEATRKIEAYSRRLNVRPGITGWAQVNGFRGPTLTVDLMQARLEHDLYYIENWSLGFDLYILFLTLFSPRAYANSF</sequence>
<evidence type="ECO:0000256" key="8">
    <source>
        <dbReference type="SAM" id="Phobius"/>
    </source>
</evidence>
<comment type="similarity">
    <text evidence="2">Belongs to the bacterial sugar transferase family.</text>
</comment>
<dbReference type="GO" id="GO:0016020">
    <property type="term" value="C:membrane"/>
    <property type="evidence" value="ECO:0007669"/>
    <property type="project" value="UniProtKB-SubCell"/>
</dbReference>
<evidence type="ECO:0000256" key="6">
    <source>
        <dbReference type="ARBA" id="ARBA00023136"/>
    </source>
</evidence>
<feature type="transmembrane region" description="Helical" evidence="8">
    <location>
        <begin position="96"/>
        <end position="116"/>
    </location>
</feature>
<keyword evidence="5 8" id="KW-1133">Transmembrane helix</keyword>
<keyword evidence="11" id="KW-1185">Reference proteome</keyword>
<evidence type="ECO:0000313" key="11">
    <source>
        <dbReference type="Proteomes" id="UP000440694"/>
    </source>
</evidence>
<dbReference type="GO" id="GO:0000271">
    <property type="term" value="P:polysaccharide biosynthetic process"/>
    <property type="evidence" value="ECO:0007669"/>
    <property type="project" value="UniProtKB-KW"/>
</dbReference>
<dbReference type="EMBL" id="WMBQ01000001">
    <property type="protein sequence ID" value="MTD94549.1"/>
    <property type="molecule type" value="Genomic_DNA"/>
</dbReference>
<dbReference type="Proteomes" id="UP000440694">
    <property type="component" value="Unassembled WGS sequence"/>
</dbReference>
<dbReference type="InterPro" id="IPR017475">
    <property type="entry name" value="EPS_sugar_tfrase"/>
</dbReference>
<evidence type="ECO:0000259" key="9">
    <source>
        <dbReference type="Pfam" id="PF02397"/>
    </source>
</evidence>
<protein>
    <submittedName>
        <fullName evidence="10">Exopolysaccharide biosynthesis polyprenyl glycosylphosphotransferase</fullName>
    </submittedName>
</protein>
<dbReference type="RefSeq" id="WP_154738961.1">
    <property type="nucleotide sequence ID" value="NZ_WMBQ01000001.1"/>
</dbReference>
<dbReference type="NCBIfam" id="TIGR03025">
    <property type="entry name" value="EPS_sugtrans"/>
    <property type="match status" value="1"/>
</dbReference>
<proteinExistence type="inferred from homology"/>